<proteinExistence type="inferred from homology"/>
<dbReference type="PANTHER" id="PTHR40841:SF2">
    <property type="entry name" value="SIDEROPHORE-DEGRADING ESTERASE (EUROFUNG)"/>
    <property type="match status" value="1"/>
</dbReference>
<dbReference type="InterPro" id="IPR000801">
    <property type="entry name" value="Esterase-like"/>
</dbReference>
<dbReference type="Gene3D" id="3.40.50.1820">
    <property type="entry name" value="alpha/beta hydrolase"/>
    <property type="match status" value="1"/>
</dbReference>
<dbReference type="InterPro" id="IPR052558">
    <property type="entry name" value="Siderophore_Hydrolase_D"/>
</dbReference>
<evidence type="ECO:0000256" key="2">
    <source>
        <dbReference type="ARBA" id="ARBA00022801"/>
    </source>
</evidence>
<dbReference type="Proteomes" id="UP001209922">
    <property type="component" value="Unassembled WGS sequence"/>
</dbReference>
<protein>
    <submittedName>
        <fullName evidence="3">Alpha/beta hydrolase-fold protein</fullName>
    </submittedName>
</protein>
<gene>
    <name evidence="3" type="ORF">OK345_17080</name>
</gene>
<dbReference type="SUPFAM" id="SSF53474">
    <property type="entry name" value="alpha/beta-Hydrolases"/>
    <property type="match status" value="1"/>
</dbReference>
<evidence type="ECO:0000313" key="4">
    <source>
        <dbReference type="Proteomes" id="UP001209922"/>
    </source>
</evidence>
<evidence type="ECO:0000256" key="1">
    <source>
        <dbReference type="ARBA" id="ARBA00005622"/>
    </source>
</evidence>
<accession>A0ABT3K0E9</accession>
<dbReference type="RefSeq" id="WP_265129206.1">
    <property type="nucleotide sequence ID" value="NZ_JAPCHY010000020.1"/>
</dbReference>
<sequence length="286" mass="30446">MNTLPPDPAPAWPPVALDGTQARRMRAAANGGEYGIELWIPPGPPPPGGFPVLYVLDANALFGTFVEAIRRSSRRPDATGIAAAAVVGIAHAGGELFATGRRRLDYTTAAPAGAGEGSGGADAFLSFIVDELAPALRSEFALDATRQVLFGHSLAGYFVLHALAARPGAFRVHAAVSPSIWWDEAGLRARLATLARDAARVFLAVGEWEAEVPPWQRGAPGYEQLLQRRAQRRMVANTQAMAMQLRETLGEDAVAFHLFPDEDHASVLMIAIQRVLRFALAPVAAG</sequence>
<organism evidence="3 4">
    <name type="scientific">Xanthomonas chitinilytica</name>
    <dbReference type="NCBI Taxonomy" id="2989819"/>
    <lineage>
        <taxon>Bacteria</taxon>
        <taxon>Pseudomonadati</taxon>
        <taxon>Pseudomonadota</taxon>
        <taxon>Gammaproteobacteria</taxon>
        <taxon>Lysobacterales</taxon>
        <taxon>Lysobacteraceae</taxon>
        <taxon>Xanthomonas</taxon>
    </lineage>
</organism>
<dbReference type="EMBL" id="JAPCHY010000020">
    <property type="protein sequence ID" value="MCW4474203.1"/>
    <property type="molecule type" value="Genomic_DNA"/>
</dbReference>
<keyword evidence="4" id="KW-1185">Reference proteome</keyword>
<evidence type="ECO:0000313" key="3">
    <source>
        <dbReference type="EMBL" id="MCW4474203.1"/>
    </source>
</evidence>
<comment type="similarity">
    <text evidence="1">Belongs to the esterase D family.</text>
</comment>
<keyword evidence="2 3" id="KW-0378">Hydrolase</keyword>
<dbReference type="PANTHER" id="PTHR40841">
    <property type="entry name" value="SIDEROPHORE TRIACETYLFUSARININE C ESTERASE"/>
    <property type="match status" value="1"/>
</dbReference>
<dbReference type="Pfam" id="PF00756">
    <property type="entry name" value="Esterase"/>
    <property type="match status" value="1"/>
</dbReference>
<comment type="caution">
    <text evidence="3">The sequence shown here is derived from an EMBL/GenBank/DDBJ whole genome shotgun (WGS) entry which is preliminary data.</text>
</comment>
<dbReference type="GO" id="GO:0016787">
    <property type="term" value="F:hydrolase activity"/>
    <property type="evidence" value="ECO:0007669"/>
    <property type="project" value="UniProtKB-KW"/>
</dbReference>
<reference evidence="3 4" key="1">
    <citation type="submission" date="2022-10" db="EMBL/GenBank/DDBJ databases">
        <title>Xanthomonas sp. H13-6.</title>
        <authorList>
            <person name="Liu X."/>
            <person name="Deng Z."/>
            <person name="Jiang Y."/>
            <person name="Yu T."/>
            <person name="Ai J."/>
        </authorList>
    </citation>
    <scope>NUCLEOTIDE SEQUENCE [LARGE SCALE GENOMIC DNA]</scope>
    <source>
        <strain evidence="3 4">H13-6</strain>
    </source>
</reference>
<name>A0ABT3K0E9_9XANT</name>
<dbReference type="InterPro" id="IPR029058">
    <property type="entry name" value="AB_hydrolase_fold"/>
</dbReference>